<organism evidence="1 2">
    <name type="scientific">Danio rerio</name>
    <name type="common">Zebrafish</name>
    <name type="synonym">Brachydanio rerio</name>
    <dbReference type="NCBI Taxonomy" id="7955"/>
    <lineage>
        <taxon>Eukaryota</taxon>
        <taxon>Metazoa</taxon>
        <taxon>Chordata</taxon>
        <taxon>Craniata</taxon>
        <taxon>Vertebrata</taxon>
        <taxon>Euteleostomi</taxon>
        <taxon>Actinopterygii</taxon>
        <taxon>Neopterygii</taxon>
        <taxon>Teleostei</taxon>
        <taxon>Ostariophysi</taxon>
        <taxon>Cypriniformes</taxon>
        <taxon>Danionidae</taxon>
        <taxon>Danioninae</taxon>
        <taxon>Danio</taxon>
    </lineage>
</organism>
<accession>A0AC58I0P1</accession>
<gene>
    <name evidence="2" type="primary">LOC108180164</name>
</gene>
<evidence type="ECO:0000313" key="2">
    <source>
        <dbReference type="RefSeq" id="XP_073787812.1"/>
    </source>
</evidence>
<reference evidence="2" key="1">
    <citation type="submission" date="2025-08" db="UniProtKB">
        <authorList>
            <consortium name="RefSeq"/>
        </authorList>
    </citation>
    <scope>IDENTIFICATION</scope>
    <source>
        <strain evidence="2">Tuebingen</strain>
        <tissue evidence="2">Fibroblasts and whole tissue</tissue>
    </source>
</reference>
<keyword evidence="1" id="KW-1185">Reference proteome</keyword>
<dbReference type="RefSeq" id="XP_073787812.1">
    <property type="nucleotide sequence ID" value="XM_073931711.1"/>
</dbReference>
<evidence type="ECO:0000313" key="1">
    <source>
        <dbReference type="Proteomes" id="UP000000437"/>
    </source>
</evidence>
<protein>
    <submittedName>
        <fullName evidence="2">Uncharacterized protein isoform X1</fullName>
    </submittedName>
</protein>
<dbReference type="Proteomes" id="UP000000437">
    <property type="component" value="Chromosome 19"/>
</dbReference>
<proteinExistence type="predicted"/>
<name>A0AC58I0P1_DANRE</name>
<sequence>MSLWLLMIWVSHAMGSVTEPSIVTQWPMVAEVTAGEDVVLKCNIIELYSSCSAVTWLRVNSENATISLTNRLQMDAHNSESVKSICTAVITNSTVQDSSIYYCAAVHGRFAHIGNGSRVIVKEHTVLPVIDILTPLIKNAPLVPLQCVVTGAKSSQVQMHWSVEGRKEKGQAVLRHGNDGAVQISRNQILITAEQWERKIQCVCVVELGGQIFTKSLQTHADSTEMASIEIMAFTSSNNHDPTVTLQCTLSGFAPSQVSMYWLIGSRRENGQTLFVWDEGKENSVKTQNYVDISEEEWKTGTESTCIVNLGGRTFTKTLNHDDIQETCYPVISVTRLFAFVTALLFYMTSLILAHRF</sequence>